<dbReference type="PANTHER" id="PTHR46289">
    <property type="entry name" value="52 KDA REPRESSOR OF THE INHIBITOR OF THE PROTEIN KINASE-LIKE PROTEIN-RELATED"/>
    <property type="match status" value="1"/>
</dbReference>
<evidence type="ECO:0000259" key="3">
    <source>
        <dbReference type="Pfam" id="PF14291"/>
    </source>
</evidence>
<dbReference type="SUPFAM" id="SSF53098">
    <property type="entry name" value="Ribonuclease H-like"/>
    <property type="match status" value="1"/>
</dbReference>
<feature type="compositionally biased region" description="Acidic residues" evidence="1">
    <location>
        <begin position="396"/>
        <end position="408"/>
    </location>
</feature>
<reference evidence="4" key="1">
    <citation type="journal article" date="2018" name="PLoS Negl. Trop. Dis.">
        <title>Sialome diversity of ticks revealed by RNAseq of single tick salivary glands.</title>
        <authorList>
            <person name="Perner J."/>
            <person name="Kropackova S."/>
            <person name="Kopacek P."/>
            <person name="Ribeiro J.M."/>
        </authorList>
    </citation>
    <scope>NUCLEOTIDE SEQUENCE</scope>
    <source>
        <strain evidence="4">Siblings of single egg batch collected in Ceske Budejovice</strain>
        <tissue evidence="4">Salivary glands</tissue>
    </source>
</reference>
<dbReference type="InterPro" id="IPR012337">
    <property type="entry name" value="RNaseH-like_sf"/>
</dbReference>
<evidence type="ECO:0000259" key="2">
    <source>
        <dbReference type="Pfam" id="PF05699"/>
    </source>
</evidence>
<dbReference type="GO" id="GO:0016301">
    <property type="term" value="F:kinase activity"/>
    <property type="evidence" value="ECO:0007669"/>
    <property type="project" value="UniProtKB-KW"/>
</dbReference>
<dbReference type="EMBL" id="GEGO01007566">
    <property type="protein sequence ID" value="JAR87838.1"/>
    <property type="molecule type" value="Transcribed_RNA"/>
</dbReference>
<keyword evidence="4" id="KW-0808">Transferase</keyword>
<feature type="domain" description="DUF4371" evidence="3">
    <location>
        <begin position="234"/>
        <end position="377"/>
    </location>
</feature>
<dbReference type="PANTHER" id="PTHR46289:SF14">
    <property type="entry name" value="DUF4371 DOMAIN-CONTAINING PROTEIN"/>
    <property type="match status" value="1"/>
</dbReference>
<feature type="region of interest" description="Disordered" evidence="1">
    <location>
        <begin position="377"/>
        <end position="410"/>
    </location>
</feature>
<sequence length="856" mass="95601">RKSTTLHNFFQAVPKKIVTEADIASNDSKFTLKSDGVDEQLTIEALPSPMVENSDGTTPLAPAVHTLRNPAADFGLQYDIGNFVRARPDDHTVVGLLECHWMPPQGYSFPFSEHNKGQTVERRYVRSDHLLKYPWLVVSDAKAGLFCKFCPLFATGHIGGKHKTVALQALVTEPLKKFAKLLGKDGALETHSKARYHIEAVEAGKAFLKTCRDPARVVANQIDTQRMRQVSENRARLLSIVDNVVFLARQNIAFRGHRDDGPVVTGKNGNDSSENGGNFKELLRFRVKCGDHALEKHLSTATGRKMFTSKTTQNALIECCGDEVLSVILARVRQSKYYGIMFDETTDVAHKSQLSLVLRYEHDLKIREDFVGFLDPRELKPQDSNQNQNSSMLDSGSDEEEQDEDDALEPTLTGTKLGKIVLSLLRSLSLDPKGCVGIATDGCSVMTSELCGAIQEIQKVAVHAVRCPCFNHSLNLSISKTSTVQSVRNTTGTMREVIAFFTASPKRNAVLKLQLGKQLTKLCDTRWVERHDAVLQFRESLESIAKALETVSQWREPSSAAKARSLLTSILDAEFVIATLALYDVLSVTLPLSRLLQKPDLEMNSASDIVKDTIVVLSEKRNPLNVEKTFKEIFAHAEEIAENMGAQLDVPRLVQRQMNCAKLPPQTAESYFRAHVYIPLVESVVEDLKQRFPEEVLEVYSLNTLLPRHVNEKGAPGKLSILAAKYGVLFGMGDVALQTIIRAEFSLWAAKWRREQEKGPLPSTAVETLQESEPELYPNIRTLLRVLATLPVSVATAERSFSTLRRIKTWIRSRCGEKRLNGLALLHVHRDVNVDQEKVVDRYAQGARRRKAMFVL</sequence>
<protein>
    <submittedName>
        <fullName evidence="4">Putative 52 kDa repressor of the inhibitor of the protein kinase</fullName>
    </submittedName>
</protein>
<proteinExistence type="predicted"/>
<keyword evidence="4" id="KW-0418">Kinase</keyword>
<accession>A0A147BAP2</accession>
<organism evidence="4">
    <name type="scientific">Ixodes ricinus</name>
    <name type="common">Common tick</name>
    <name type="synonym">Acarus ricinus</name>
    <dbReference type="NCBI Taxonomy" id="34613"/>
    <lineage>
        <taxon>Eukaryota</taxon>
        <taxon>Metazoa</taxon>
        <taxon>Ecdysozoa</taxon>
        <taxon>Arthropoda</taxon>
        <taxon>Chelicerata</taxon>
        <taxon>Arachnida</taxon>
        <taxon>Acari</taxon>
        <taxon>Parasitiformes</taxon>
        <taxon>Ixodida</taxon>
        <taxon>Ixodoidea</taxon>
        <taxon>Ixodidae</taxon>
        <taxon>Ixodinae</taxon>
        <taxon>Ixodes</taxon>
    </lineage>
</organism>
<dbReference type="AlphaFoldDB" id="A0A147BAP2"/>
<feature type="domain" description="HAT C-terminal dimerisation" evidence="2">
    <location>
        <begin position="775"/>
        <end position="831"/>
    </location>
</feature>
<dbReference type="Pfam" id="PF05699">
    <property type="entry name" value="Dimer_Tnp_hAT"/>
    <property type="match status" value="1"/>
</dbReference>
<evidence type="ECO:0000256" key="1">
    <source>
        <dbReference type="SAM" id="MobiDB-lite"/>
    </source>
</evidence>
<dbReference type="Pfam" id="PF14291">
    <property type="entry name" value="DUF4371"/>
    <property type="match status" value="1"/>
</dbReference>
<evidence type="ECO:0000313" key="4">
    <source>
        <dbReference type="EMBL" id="JAR87838.1"/>
    </source>
</evidence>
<dbReference type="InterPro" id="IPR008906">
    <property type="entry name" value="HATC_C_dom"/>
</dbReference>
<name>A0A147BAP2_IXORI</name>
<feature type="compositionally biased region" description="Polar residues" evidence="1">
    <location>
        <begin position="382"/>
        <end position="394"/>
    </location>
</feature>
<dbReference type="InterPro" id="IPR025398">
    <property type="entry name" value="DUF4371"/>
</dbReference>
<feature type="non-terminal residue" evidence="4">
    <location>
        <position position="1"/>
    </location>
</feature>
<dbReference type="GO" id="GO:0046983">
    <property type="term" value="F:protein dimerization activity"/>
    <property type="evidence" value="ECO:0007669"/>
    <property type="project" value="InterPro"/>
</dbReference>
<dbReference type="InterPro" id="IPR052958">
    <property type="entry name" value="IFN-induced_PKR_regulator"/>
</dbReference>